<sequence length="181" mass="19423">MKRLVTCALVTGAVVAGAFGGGTAAARDPQPTATPAVIEGIYSCREIAEADRRLACFDAASAALAAAEAARDIAFADREAVRETRKGLFGFTLPKLGIFGGDDDESEEFQTLTSTIARAGEYAPGKWYFVLPDGARWQQTDSQVLYRDPTRGEEIVIRKAAMGSYMANIAGRRGIRVKRVD</sequence>
<gene>
    <name evidence="2" type="ORF">N0B51_02940</name>
</gene>
<protein>
    <submittedName>
        <fullName evidence="2">Uncharacterized protein</fullName>
    </submittedName>
</protein>
<evidence type="ECO:0000256" key="1">
    <source>
        <dbReference type="SAM" id="SignalP"/>
    </source>
</evidence>
<organism evidence="2 3">
    <name type="scientific">Tsuneonella litorea</name>
    <dbReference type="NCBI Taxonomy" id="2976475"/>
    <lineage>
        <taxon>Bacteria</taxon>
        <taxon>Pseudomonadati</taxon>
        <taxon>Pseudomonadota</taxon>
        <taxon>Alphaproteobacteria</taxon>
        <taxon>Sphingomonadales</taxon>
        <taxon>Erythrobacteraceae</taxon>
        <taxon>Tsuneonella</taxon>
    </lineage>
</organism>
<name>A0A9X2VZ39_9SPHN</name>
<accession>A0A9X2VZ39</accession>
<feature type="chain" id="PRO_5040998015" evidence="1">
    <location>
        <begin position="19"/>
        <end position="181"/>
    </location>
</feature>
<dbReference type="PIRSF" id="PIRSF032038">
    <property type="entry name" value="UCP023238"/>
    <property type="match status" value="1"/>
</dbReference>
<dbReference type="Proteomes" id="UP001142648">
    <property type="component" value="Unassembled WGS sequence"/>
</dbReference>
<keyword evidence="1" id="KW-0732">Signal</keyword>
<comment type="caution">
    <text evidence="2">The sequence shown here is derived from an EMBL/GenBank/DDBJ whole genome shotgun (WGS) entry which is preliminary data.</text>
</comment>
<dbReference type="EMBL" id="JAOAMV010000001">
    <property type="protein sequence ID" value="MCT2557933.1"/>
    <property type="molecule type" value="Genomic_DNA"/>
</dbReference>
<dbReference type="AlphaFoldDB" id="A0A9X2VZ39"/>
<dbReference type="InterPro" id="IPR016987">
    <property type="entry name" value="UCP023238"/>
</dbReference>
<evidence type="ECO:0000313" key="3">
    <source>
        <dbReference type="Proteomes" id="UP001142648"/>
    </source>
</evidence>
<feature type="signal peptide" evidence="1">
    <location>
        <begin position="1"/>
        <end position="18"/>
    </location>
</feature>
<keyword evidence="3" id="KW-1185">Reference proteome</keyword>
<reference evidence="2" key="1">
    <citation type="submission" date="2022-09" db="EMBL/GenBank/DDBJ databases">
        <title>The genome sequence of Tsuneonella sp. YG55.</title>
        <authorList>
            <person name="Liu Y."/>
        </authorList>
    </citation>
    <scope>NUCLEOTIDE SEQUENCE</scope>
    <source>
        <strain evidence="2">YG55</strain>
    </source>
</reference>
<dbReference type="RefSeq" id="WP_259960682.1">
    <property type="nucleotide sequence ID" value="NZ_JAOAMV010000001.1"/>
</dbReference>
<evidence type="ECO:0000313" key="2">
    <source>
        <dbReference type="EMBL" id="MCT2557933.1"/>
    </source>
</evidence>
<proteinExistence type="predicted"/>